<dbReference type="InterPro" id="IPR007893">
    <property type="entry name" value="Spore_coat_U/FanG"/>
</dbReference>
<keyword evidence="4" id="KW-1185">Reference proteome</keyword>
<reference evidence="3 4" key="1">
    <citation type="submission" date="2020-08" db="EMBL/GenBank/DDBJ databases">
        <title>Genomic Encyclopedia of Type Strains, Phase III (KMG-III): the genomes of soil and plant-associated and newly described type strains.</title>
        <authorList>
            <person name="Whitman W."/>
        </authorList>
    </citation>
    <scope>NUCLEOTIDE SEQUENCE [LARGE SCALE GENOMIC DNA]</scope>
    <source>
        <strain evidence="3 4">CECT 7247</strain>
    </source>
</reference>
<protein>
    <submittedName>
        <fullName evidence="3">Spore coat protein U-like protein</fullName>
    </submittedName>
</protein>
<dbReference type="Proteomes" id="UP000574369">
    <property type="component" value="Unassembled WGS sequence"/>
</dbReference>
<dbReference type="EMBL" id="JACHXO010000004">
    <property type="protein sequence ID" value="MBB3195310.1"/>
    <property type="molecule type" value="Genomic_DNA"/>
</dbReference>
<dbReference type="SMART" id="SM00972">
    <property type="entry name" value="SCPU"/>
    <property type="match status" value="1"/>
</dbReference>
<name>A0ABR6GTC8_9BURK</name>
<evidence type="ECO:0000313" key="3">
    <source>
        <dbReference type="EMBL" id="MBB3195310.1"/>
    </source>
</evidence>
<dbReference type="PANTHER" id="PTHR37089">
    <property type="entry name" value="PROTEIN U-RELATED"/>
    <property type="match status" value="1"/>
</dbReference>
<dbReference type="InterPro" id="IPR053167">
    <property type="entry name" value="Spore_coat_component"/>
</dbReference>
<accession>A0ABR6GTC8</accession>
<proteinExistence type="predicted"/>
<organism evidence="3 4">
    <name type="scientific">Roseateles terrae</name>
    <dbReference type="NCBI Taxonomy" id="431060"/>
    <lineage>
        <taxon>Bacteria</taxon>
        <taxon>Pseudomonadati</taxon>
        <taxon>Pseudomonadota</taxon>
        <taxon>Betaproteobacteria</taxon>
        <taxon>Burkholderiales</taxon>
        <taxon>Sphaerotilaceae</taxon>
        <taxon>Roseateles</taxon>
    </lineage>
</organism>
<dbReference type="InterPro" id="IPR036937">
    <property type="entry name" value="Adhesion_dom_fimbrial_sf"/>
</dbReference>
<feature type="signal peptide" evidence="1">
    <location>
        <begin position="1"/>
        <end position="15"/>
    </location>
</feature>
<evidence type="ECO:0000313" key="4">
    <source>
        <dbReference type="Proteomes" id="UP000574369"/>
    </source>
</evidence>
<dbReference type="RefSeq" id="WP_088451247.1">
    <property type="nucleotide sequence ID" value="NZ_JACHXO010000004.1"/>
</dbReference>
<dbReference type="PANTHER" id="PTHR37089:SF4">
    <property type="entry name" value="EXPORTED PROTEIN"/>
    <property type="match status" value="1"/>
</dbReference>
<gene>
    <name evidence="3" type="ORF">FHS28_002713</name>
</gene>
<feature type="chain" id="PRO_5045517673" evidence="1">
    <location>
        <begin position="16"/>
        <end position="173"/>
    </location>
</feature>
<feature type="domain" description="Spore coat protein U/FanG" evidence="2">
    <location>
        <begin position="36"/>
        <end position="170"/>
    </location>
</feature>
<keyword evidence="1" id="KW-0732">Signal</keyword>
<comment type="caution">
    <text evidence="3">The sequence shown here is derived from an EMBL/GenBank/DDBJ whole genome shotgun (WGS) entry which is preliminary data.</text>
</comment>
<dbReference type="Pfam" id="PF05229">
    <property type="entry name" value="SCPU"/>
    <property type="match status" value="1"/>
</dbReference>
<evidence type="ECO:0000259" key="2">
    <source>
        <dbReference type="Pfam" id="PF05229"/>
    </source>
</evidence>
<sequence>MSPLLLMRWLQPAMAGMCLSAAVYLPNATAGTVNSSLGSSVLVTSACTVSGSTLNFGNALNPVNAAVVDATSTLTVQCTATTPYTLSLNAGVNAGTATNFTGRLLKSGAYSLPYQLYVDSGRSSVWGNGTASATYSGTGSGNPQNVTIYGRLPSLTGIPPGVYTDTVTVTISY</sequence>
<evidence type="ECO:0000256" key="1">
    <source>
        <dbReference type="SAM" id="SignalP"/>
    </source>
</evidence>
<dbReference type="Gene3D" id="2.60.40.1090">
    <property type="entry name" value="Fimbrial-type adhesion domain"/>
    <property type="match status" value="1"/>
</dbReference>